<evidence type="ECO:0000256" key="1">
    <source>
        <dbReference type="ARBA" id="ARBA00004196"/>
    </source>
</evidence>
<keyword evidence="6" id="KW-1185">Reference proteome</keyword>
<evidence type="ECO:0000256" key="2">
    <source>
        <dbReference type="ARBA" id="ARBA00007639"/>
    </source>
</evidence>
<comment type="subcellular location">
    <subcellularLocation>
        <location evidence="1">Cell envelope</location>
    </subcellularLocation>
</comment>
<dbReference type="OrthoDB" id="4827464at2"/>
<dbReference type="STRING" id="1184609.KILIM_004_01530"/>
<dbReference type="Pfam" id="PF13407">
    <property type="entry name" value="Peripla_BP_4"/>
    <property type="match status" value="1"/>
</dbReference>
<dbReference type="PANTHER" id="PTHR46847">
    <property type="entry name" value="D-ALLOSE-BINDING PERIPLASMIC PROTEIN-RELATED"/>
    <property type="match status" value="1"/>
</dbReference>
<dbReference type="RefSeq" id="WP_006590894.1">
    <property type="nucleotide sequence ID" value="NZ_BAHD01000004.1"/>
</dbReference>
<dbReference type="eggNOG" id="COG1879">
    <property type="taxonomic scope" value="Bacteria"/>
</dbReference>
<protein>
    <submittedName>
        <fullName evidence="5">Putative ABC transporter substrate-binding protein</fullName>
    </submittedName>
</protein>
<reference evidence="5 6" key="1">
    <citation type="submission" date="2012-08" db="EMBL/GenBank/DDBJ databases">
        <title>Whole genome shotgun sequence of Kineosphaera limosa NBRC 100340.</title>
        <authorList>
            <person name="Yoshida I."/>
            <person name="Isaki S."/>
            <person name="Hosoyama A."/>
            <person name="Tsuchikane K."/>
            <person name="Katsumata H."/>
            <person name="Ando Y."/>
            <person name="Ohji S."/>
            <person name="Hamada M."/>
            <person name="Tamura T."/>
            <person name="Yamazoe A."/>
            <person name="Yamazaki S."/>
            <person name="Fujita N."/>
        </authorList>
    </citation>
    <scope>NUCLEOTIDE SEQUENCE [LARGE SCALE GENOMIC DNA]</scope>
    <source>
        <strain evidence="5 6">NBRC 100340</strain>
    </source>
</reference>
<dbReference type="SUPFAM" id="SSF53822">
    <property type="entry name" value="Periplasmic binding protein-like I"/>
    <property type="match status" value="1"/>
</dbReference>
<name>K6WKQ9_9MICO</name>
<dbReference type="GO" id="GO:0030246">
    <property type="term" value="F:carbohydrate binding"/>
    <property type="evidence" value="ECO:0007669"/>
    <property type="project" value="UniProtKB-ARBA"/>
</dbReference>
<sequence length="344" mass="35882">MARTQSRPSAPVRRVGRVWRLGAAALALGFTLGLGACSSAPDPVTIGLITKQEENPYWRSMKQMAENQASRDNVNLLTATGTSDVDVESQRRAIRDMVAQGAHGIILAPTSSTALNPDIEAARQAGVIVIAVDTPVDPVSTVDAYYATDNQEAGRQVGRYAAAKAGELGLTPRVAMLNLAPGISSGLERGAGFLEGMGLAAEAPELVASADTQGDRQLGEQAMASILAQHPDVNVVYTVNEQAALGALEALKAADADLSRMVIVSIDGGCQAMRDAVRPGDIDATAMQFPENMARESVRAIASAERGGETPSGYLNTGVELITDAPAAGVPSRDTPYGIRNCWG</sequence>
<dbReference type="InterPro" id="IPR028082">
    <property type="entry name" value="Peripla_BP_I"/>
</dbReference>
<dbReference type="EMBL" id="BAHD01000004">
    <property type="protein sequence ID" value="GAB94361.1"/>
    <property type="molecule type" value="Genomic_DNA"/>
</dbReference>
<comment type="caution">
    <text evidence="5">The sequence shown here is derived from an EMBL/GenBank/DDBJ whole genome shotgun (WGS) entry which is preliminary data.</text>
</comment>
<evidence type="ECO:0000313" key="6">
    <source>
        <dbReference type="Proteomes" id="UP000008366"/>
    </source>
</evidence>
<dbReference type="AlphaFoldDB" id="K6WKQ9"/>
<dbReference type="Gene3D" id="3.40.50.2300">
    <property type="match status" value="2"/>
</dbReference>
<proteinExistence type="inferred from homology"/>
<keyword evidence="3" id="KW-0732">Signal</keyword>
<dbReference type="Proteomes" id="UP000008366">
    <property type="component" value="Unassembled WGS sequence"/>
</dbReference>
<gene>
    <name evidence="5" type="ORF">KILIM_004_01530</name>
</gene>
<evidence type="ECO:0000313" key="5">
    <source>
        <dbReference type="EMBL" id="GAB94361.1"/>
    </source>
</evidence>
<comment type="similarity">
    <text evidence="2">Belongs to the bacterial solute-binding protein 2 family.</text>
</comment>
<organism evidence="5 6">
    <name type="scientific">Kineosphaera limosa NBRC 100340</name>
    <dbReference type="NCBI Taxonomy" id="1184609"/>
    <lineage>
        <taxon>Bacteria</taxon>
        <taxon>Bacillati</taxon>
        <taxon>Actinomycetota</taxon>
        <taxon>Actinomycetes</taxon>
        <taxon>Micrococcales</taxon>
        <taxon>Dermatophilaceae</taxon>
        <taxon>Kineosphaera</taxon>
    </lineage>
</organism>
<dbReference type="InterPro" id="IPR025997">
    <property type="entry name" value="SBP_2_dom"/>
</dbReference>
<dbReference type="PANTHER" id="PTHR46847:SF1">
    <property type="entry name" value="D-ALLOSE-BINDING PERIPLASMIC PROTEIN-RELATED"/>
    <property type="match status" value="1"/>
</dbReference>
<accession>K6WKQ9</accession>
<feature type="domain" description="Periplasmic binding protein" evidence="4">
    <location>
        <begin position="46"/>
        <end position="307"/>
    </location>
</feature>
<evidence type="ECO:0000256" key="3">
    <source>
        <dbReference type="ARBA" id="ARBA00022729"/>
    </source>
</evidence>
<evidence type="ECO:0000259" key="4">
    <source>
        <dbReference type="Pfam" id="PF13407"/>
    </source>
</evidence>
<dbReference type="GO" id="GO:0030313">
    <property type="term" value="C:cell envelope"/>
    <property type="evidence" value="ECO:0007669"/>
    <property type="project" value="UniProtKB-SubCell"/>
</dbReference>